<dbReference type="GO" id="GO:0008484">
    <property type="term" value="F:sulfuric ester hydrolase activity"/>
    <property type="evidence" value="ECO:0007669"/>
    <property type="project" value="TreeGrafter"/>
</dbReference>
<dbReference type="Proteomes" id="UP000310636">
    <property type="component" value="Unassembled WGS sequence"/>
</dbReference>
<evidence type="ECO:0000313" key="4">
    <source>
        <dbReference type="EMBL" id="THF79104.1"/>
    </source>
</evidence>
<dbReference type="SUPFAM" id="SSF53649">
    <property type="entry name" value="Alkaline phosphatase-like"/>
    <property type="match status" value="1"/>
</dbReference>
<comment type="caution">
    <text evidence="4">The sequence shown here is derived from an EMBL/GenBank/DDBJ whole genome shotgun (WGS) entry which is preliminary data.</text>
</comment>
<dbReference type="Gene3D" id="3.40.720.10">
    <property type="entry name" value="Alkaline Phosphatase, subunit A"/>
    <property type="match status" value="1"/>
</dbReference>
<keyword evidence="2" id="KW-0378">Hydrolase</keyword>
<dbReference type="GO" id="GO:0005737">
    <property type="term" value="C:cytoplasm"/>
    <property type="evidence" value="ECO:0007669"/>
    <property type="project" value="TreeGrafter"/>
</dbReference>
<dbReference type="GO" id="GO:0046872">
    <property type="term" value="F:metal ion binding"/>
    <property type="evidence" value="ECO:0007669"/>
    <property type="project" value="UniProtKB-KW"/>
</dbReference>
<dbReference type="Pfam" id="PF00884">
    <property type="entry name" value="Sulfatase"/>
    <property type="match status" value="1"/>
</dbReference>
<keyword evidence="5" id="KW-1185">Reference proteome</keyword>
<dbReference type="RefSeq" id="WP_136370210.1">
    <property type="nucleotide sequence ID" value="NZ_SSOB01000014.1"/>
</dbReference>
<dbReference type="EMBL" id="SSOB01000014">
    <property type="protein sequence ID" value="THF79104.1"/>
    <property type="molecule type" value="Genomic_DNA"/>
</dbReference>
<dbReference type="AlphaFoldDB" id="A0A4S4BVI0"/>
<reference evidence="4 5" key="1">
    <citation type="submission" date="2019-04" db="EMBL/GenBank/DDBJ databases">
        <title>Cohnella sp. nov. isolated from preserved vegetables.</title>
        <authorList>
            <person name="Lin S.-Y."/>
            <person name="Hung M.-H."/>
            <person name="Young C.-C."/>
        </authorList>
    </citation>
    <scope>NUCLEOTIDE SEQUENCE [LARGE SCALE GENOMIC DNA]</scope>
    <source>
        <strain evidence="4 5">CC-MHH1044</strain>
    </source>
</reference>
<dbReference type="PANTHER" id="PTHR45953:SF1">
    <property type="entry name" value="IDURONATE 2-SULFATASE"/>
    <property type="match status" value="1"/>
</dbReference>
<feature type="domain" description="Sulfatase N-terminal" evidence="3">
    <location>
        <begin position="3"/>
        <end position="387"/>
    </location>
</feature>
<keyword evidence="1" id="KW-0479">Metal-binding</keyword>
<sequence>MKPNIIFITADQLAAATLHCYGGSVPSSPVLDSLAASGTRFDRCYAHVPVCAPNRATLLSGRSRSIHGVTTNNLVFPQDVPTYAQVLRSNGYRTGGFGKFHQTPMQLPLPPTLEHLGFDEAVLTEDTKLGPWLDWIKECHPEYYDMALATCWSMPYLNNYGENGIDLRQRWESAFEKFIAPLRKNSDWAPMYASPLPKELHQTAFIVDRSLDFMGKHMMQYPERPFFCHVSFVDPHNPYDPPAPYDDMFRYEDMPLPVKQAEGEREIPTLARARDMMNFRKVSHSDKVLKQLQAYFHGSVRFIDDQIGRIVAWLREKKLDSNTIIVFTTDHGEMLGDHGFITKGSMHYDKSIRCPLIVHGPGIEEGVSNRLVSSLDFFATFCDWADIMEIPPHEGFSFAEQCGGHHKSMTEVRELSVQYGAVRTLLTDNGWRLTLYDEGDRIYGQMFHLAEDPDEQINLYDRDEWQAQKIELLERLAAIHAKEGLVQQFRNLPIHEGYRCSVDEFALKPIVPN</sequence>
<gene>
    <name evidence="4" type="ORF">E6C55_12880</name>
</gene>
<accession>A0A4S4BVI0</accession>
<dbReference type="InterPro" id="IPR017850">
    <property type="entry name" value="Alkaline_phosphatase_core_sf"/>
</dbReference>
<evidence type="ECO:0000256" key="1">
    <source>
        <dbReference type="ARBA" id="ARBA00022723"/>
    </source>
</evidence>
<protein>
    <recommendedName>
        <fullName evidence="3">Sulfatase N-terminal domain-containing protein</fullName>
    </recommendedName>
</protein>
<evidence type="ECO:0000259" key="3">
    <source>
        <dbReference type="Pfam" id="PF00884"/>
    </source>
</evidence>
<evidence type="ECO:0000313" key="5">
    <source>
        <dbReference type="Proteomes" id="UP000310636"/>
    </source>
</evidence>
<dbReference type="InterPro" id="IPR000917">
    <property type="entry name" value="Sulfatase_N"/>
</dbReference>
<name>A0A4S4BVI0_9BACL</name>
<organism evidence="4 5">
    <name type="scientific">Cohnella fermenti</name>
    <dbReference type="NCBI Taxonomy" id="2565925"/>
    <lineage>
        <taxon>Bacteria</taxon>
        <taxon>Bacillati</taxon>
        <taxon>Bacillota</taxon>
        <taxon>Bacilli</taxon>
        <taxon>Bacillales</taxon>
        <taxon>Paenibacillaceae</taxon>
        <taxon>Cohnella</taxon>
    </lineage>
</organism>
<dbReference type="OrthoDB" id="9762324at2"/>
<dbReference type="PANTHER" id="PTHR45953">
    <property type="entry name" value="IDURONATE 2-SULFATASE"/>
    <property type="match status" value="1"/>
</dbReference>
<evidence type="ECO:0000256" key="2">
    <source>
        <dbReference type="ARBA" id="ARBA00022801"/>
    </source>
</evidence>
<proteinExistence type="predicted"/>